<gene>
    <name evidence="1" type="ORF">LEP1GSC103_0462</name>
</gene>
<organism evidence="1 2">
    <name type="scientific">Leptospira borgpetersenii serovar Javanica str. UI 09931</name>
    <dbReference type="NCBI Taxonomy" id="1049767"/>
    <lineage>
        <taxon>Bacteria</taxon>
        <taxon>Pseudomonadati</taxon>
        <taxon>Spirochaetota</taxon>
        <taxon>Spirochaetia</taxon>
        <taxon>Leptospirales</taxon>
        <taxon>Leptospiraceae</taxon>
        <taxon>Leptospira</taxon>
    </lineage>
</organism>
<sequence length="44" mass="5099">MRFLRSASEGFQRLGTNGSAIRNFGVFPIKLCQFPRRKITKLKK</sequence>
<dbReference type="AlphaFoldDB" id="A0AAV3JDL1"/>
<evidence type="ECO:0000313" key="2">
    <source>
        <dbReference type="Proteomes" id="UP000014570"/>
    </source>
</evidence>
<proteinExistence type="predicted"/>
<accession>A0AAV3JDL1</accession>
<reference evidence="1 2" key="1">
    <citation type="submission" date="2013-04" db="EMBL/GenBank/DDBJ databases">
        <authorList>
            <person name="Harkins D.M."/>
            <person name="Durkin A.S."/>
            <person name="Brinkac L.M."/>
            <person name="Haft D.H."/>
            <person name="Selengut J.D."/>
            <person name="Sanka R."/>
            <person name="DePew J."/>
            <person name="Purushe J."/>
            <person name="Chanthongthip A."/>
            <person name="Lattana O."/>
            <person name="Phetsouvanh R."/>
            <person name="Newton P.N."/>
            <person name="Vinetz J.M."/>
            <person name="Sutton G.G."/>
            <person name="Nierman W.C."/>
            <person name="Fouts D.E."/>
        </authorList>
    </citation>
    <scope>NUCLEOTIDE SEQUENCE [LARGE SCALE GENOMIC DNA]</scope>
    <source>
        <strain evidence="1 2">UI 09931</strain>
    </source>
</reference>
<dbReference type="EMBL" id="AHNP02000004">
    <property type="protein sequence ID" value="EPG58808.1"/>
    <property type="molecule type" value="Genomic_DNA"/>
</dbReference>
<protein>
    <submittedName>
        <fullName evidence="1">Uncharacterized protein</fullName>
    </submittedName>
</protein>
<name>A0AAV3JDL1_LEPBO</name>
<evidence type="ECO:0000313" key="1">
    <source>
        <dbReference type="EMBL" id="EPG58808.1"/>
    </source>
</evidence>
<dbReference type="Proteomes" id="UP000014570">
    <property type="component" value="Unassembled WGS sequence"/>
</dbReference>
<comment type="caution">
    <text evidence="1">The sequence shown here is derived from an EMBL/GenBank/DDBJ whole genome shotgun (WGS) entry which is preliminary data.</text>
</comment>